<dbReference type="PANTHER" id="PTHR21540:SF3">
    <property type="entry name" value="E3 UBIQUITIN-PROTEIN LIGASE ZSWIM2"/>
    <property type="match status" value="1"/>
</dbReference>
<accession>A0A6G0XXS3</accession>
<dbReference type="SUPFAM" id="SSF57850">
    <property type="entry name" value="RING/U-box"/>
    <property type="match status" value="3"/>
</dbReference>
<protein>
    <recommendedName>
        <fullName evidence="12">RING-type domain-containing protein</fullName>
    </recommendedName>
</protein>
<feature type="domain" description="PHD-type" evidence="6">
    <location>
        <begin position="149"/>
        <end position="204"/>
    </location>
</feature>
<dbReference type="InterPro" id="IPR001841">
    <property type="entry name" value="Znf_RING"/>
</dbReference>
<feature type="domain" description="ZZ-type" evidence="8">
    <location>
        <begin position="227"/>
        <end position="292"/>
    </location>
</feature>
<name>A0A6G0XXS3_9STRA</name>
<evidence type="ECO:0000259" key="9">
    <source>
        <dbReference type="PROSITE" id="PS50966"/>
    </source>
</evidence>
<feature type="region of interest" description="Disordered" evidence="5">
    <location>
        <begin position="450"/>
        <end position="492"/>
    </location>
</feature>
<evidence type="ECO:0008006" key="12">
    <source>
        <dbReference type="Google" id="ProtNLM"/>
    </source>
</evidence>
<dbReference type="InterPro" id="IPR001965">
    <property type="entry name" value="Znf_PHD"/>
</dbReference>
<keyword evidence="2 4" id="KW-0863">Zinc-finger</keyword>
<feature type="domain" description="RING-type" evidence="7">
    <location>
        <begin position="356"/>
        <end position="398"/>
    </location>
</feature>
<feature type="compositionally biased region" description="Polar residues" evidence="5">
    <location>
        <begin position="659"/>
        <end position="669"/>
    </location>
</feature>
<feature type="region of interest" description="Disordered" evidence="5">
    <location>
        <begin position="507"/>
        <end position="546"/>
    </location>
</feature>
<dbReference type="SMART" id="SM00291">
    <property type="entry name" value="ZnF_ZZ"/>
    <property type="match status" value="1"/>
</dbReference>
<dbReference type="EMBL" id="VJMJ01000002">
    <property type="protein sequence ID" value="KAF0745265.1"/>
    <property type="molecule type" value="Genomic_DNA"/>
</dbReference>
<dbReference type="PROSITE" id="PS50966">
    <property type="entry name" value="ZF_SWIM"/>
    <property type="match status" value="1"/>
</dbReference>
<dbReference type="VEuPathDB" id="FungiDB:AeMF1_001624"/>
<feature type="region of interest" description="Disordered" evidence="5">
    <location>
        <begin position="650"/>
        <end position="669"/>
    </location>
</feature>
<reference evidence="10 11" key="1">
    <citation type="submission" date="2019-07" db="EMBL/GenBank/DDBJ databases">
        <title>Genomics analysis of Aphanomyces spp. identifies a new class of oomycete effector associated with host adaptation.</title>
        <authorList>
            <person name="Gaulin E."/>
        </authorList>
    </citation>
    <scope>NUCLEOTIDE SEQUENCE [LARGE SCALE GENOMIC DNA]</scope>
    <source>
        <strain evidence="10 11">ATCC 201684</strain>
    </source>
</reference>
<feature type="domain" description="SWIM-type" evidence="9">
    <location>
        <begin position="48"/>
        <end position="77"/>
    </location>
</feature>
<feature type="domain" description="RING-type" evidence="7">
    <location>
        <begin position="152"/>
        <end position="202"/>
    </location>
</feature>
<dbReference type="GO" id="GO:0061630">
    <property type="term" value="F:ubiquitin protein ligase activity"/>
    <property type="evidence" value="ECO:0007669"/>
    <property type="project" value="InterPro"/>
</dbReference>
<evidence type="ECO:0000256" key="4">
    <source>
        <dbReference type="PROSITE-ProRule" id="PRU00228"/>
    </source>
</evidence>
<dbReference type="GO" id="GO:0008270">
    <property type="term" value="F:zinc ion binding"/>
    <property type="evidence" value="ECO:0007669"/>
    <property type="project" value="UniProtKB-KW"/>
</dbReference>
<evidence type="ECO:0000259" key="6">
    <source>
        <dbReference type="PROSITE" id="PS50016"/>
    </source>
</evidence>
<organism evidence="10 11">
    <name type="scientific">Aphanomyces euteiches</name>
    <dbReference type="NCBI Taxonomy" id="100861"/>
    <lineage>
        <taxon>Eukaryota</taxon>
        <taxon>Sar</taxon>
        <taxon>Stramenopiles</taxon>
        <taxon>Oomycota</taxon>
        <taxon>Saprolegniomycetes</taxon>
        <taxon>Saprolegniales</taxon>
        <taxon>Verrucalvaceae</taxon>
        <taxon>Aphanomyces</taxon>
    </lineage>
</organism>
<evidence type="ECO:0000256" key="3">
    <source>
        <dbReference type="ARBA" id="ARBA00022833"/>
    </source>
</evidence>
<dbReference type="PROSITE" id="PS50135">
    <property type="entry name" value="ZF_ZZ_2"/>
    <property type="match status" value="1"/>
</dbReference>
<comment type="caution">
    <text evidence="10">The sequence shown here is derived from an EMBL/GenBank/DDBJ whole genome shotgun (WGS) entry which is preliminary data.</text>
</comment>
<gene>
    <name evidence="10" type="ORF">Ae201684_000296</name>
</gene>
<dbReference type="Gene3D" id="3.30.60.90">
    <property type="match status" value="1"/>
</dbReference>
<dbReference type="Pfam" id="PF00569">
    <property type="entry name" value="ZZ"/>
    <property type="match status" value="1"/>
</dbReference>
<proteinExistence type="predicted"/>
<evidence type="ECO:0000259" key="7">
    <source>
        <dbReference type="PROSITE" id="PS50089"/>
    </source>
</evidence>
<evidence type="ECO:0000256" key="5">
    <source>
        <dbReference type="SAM" id="MobiDB-lite"/>
    </source>
</evidence>
<dbReference type="CDD" id="cd16494">
    <property type="entry name" value="RING-CH-C4HC3_ZSWM2"/>
    <property type="match status" value="1"/>
</dbReference>
<keyword evidence="1" id="KW-0479">Metal-binding</keyword>
<dbReference type="InterPro" id="IPR043145">
    <property type="entry name" value="Znf_ZZ_sf"/>
</dbReference>
<dbReference type="Proteomes" id="UP000481153">
    <property type="component" value="Unassembled WGS sequence"/>
</dbReference>
<keyword evidence="3" id="KW-0862">Zinc</keyword>
<keyword evidence="11" id="KW-1185">Reference proteome</keyword>
<dbReference type="PANTHER" id="PTHR21540">
    <property type="entry name" value="RING FINGER AND SWIM DOMAIN-CONTAINING PROTEIN 2"/>
    <property type="match status" value="1"/>
</dbReference>
<dbReference type="PROSITE" id="PS50016">
    <property type="entry name" value="ZF_PHD_2"/>
    <property type="match status" value="1"/>
</dbReference>
<dbReference type="InterPro" id="IPR013083">
    <property type="entry name" value="Znf_RING/FYVE/PHD"/>
</dbReference>
<evidence type="ECO:0000313" key="10">
    <source>
        <dbReference type="EMBL" id="KAF0745265.1"/>
    </source>
</evidence>
<dbReference type="SMART" id="SM00184">
    <property type="entry name" value="RING"/>
    <property type="match status" value="3"/>
</dbReference>
<feature type="region of interest" description="Disordered" evidence="5">
    <location>
        <begin position="578"/>
        <end position="597"/>
    </location>
</feature>
<dbReference type="InterPro" id="IPR019787">
    <property type="entry name" value="Znf_PHD-finger"/>
</dbReference>
<dbReference type="PROSITE" id="PS50089">
    <property type="entry name" value="ZF_RING_2"/>
    <property type="match status" value="2"/>
</dbReference>
<dbReference type="InterPro" id="IPR000433">
    <property type="entry name" value="Znf_ZZ"/>
</dbReference>
<evidence type="ECO:0000259" key="8">
    <source>
        <dbReference type="PROSITE" id="PS50135"/>
    </source>
</evidence>
<dbReference type="AlphaFoldDB" id="A0A6G0XXS3"/>
<dbReference type="SMART" id="SM00249">
    <property type="entry name" value="PHD"/>
    <property type="match status" value="1"/>
</dbReference>
<evidence type="ECO:0000313" key="11">
    <source>
        <dbReference type="Proteomes" id="UP000481153"/>
    </source>
</evidence>
<dbReference type="InterPro" id="IPR007527">
    <property type="entry name" value="Znf_SWIM"/>
</dbReference>
<dbReference type="Gene3D" id="3.30.40.10">
    <property type="entry name" value="Zinc/RING finger domain, C3HC4 (zinc finger)"/>
    <property type="match status" value="2"/>
</dbReference>
<sequence length="669" mass="74745">MARQAPYRMKIPDLVKERIDMTLSTTMYLVQTSGPTNYIQEQNSNKKHRVLIGSVQFCSCGDKEICCHILFVMMKILRVPPTNPVVWQRSLIDSETNMVLTGGYCQAENGGGRKTFLRRKLADPTAPSSQPETNEGQARECTRHALVEGEVCAICQEEMVEAQQNLTYCKRGCGNNFHIDCMKIFGESRKQSKENIICPLCRQDWGDSALTELKKEADVANRNPLVHTGTSCKQCQTKPIRCQRYRCLQCKHVDLCERCFKSNAHAKHSFVMRKAHKGTWFPALRSVRSSILSPEAVRELEGRELSNADYDMLLELDAGEKYPLQDYLMANLVGIKIPATEAKAWTPARSDGITWCTLCSQSLRIPTHIRGLPCEHTFHESCLLQHVLAQRYKCPNDDCDHVLFPGLYHATDGKKTTAPNAHRLTEPQTKASLPSLGLVSVVSLMKKPGSNTAGVEPLNNPLAPPHRLPAMESTRRPKPPRTKEPPRGNNQLEDCGLLAVGMIKPPSEVRTTSTPTPHPPRLPSISRRTPQTAPESLAPSLVAGSPHVSTLPSLVVKPEDSSDTTLARLAHAENVRLANRAQSQERKRKQATATKERKMVQKVAMEQLGQLTLGPVLQDVSCDDRQQRVAQAAADKVQKQKEDRELRHRLAKERRDNLDSNNQLVGLNL</sequence>
<dbReference type="InterPro" id="IPR039903">
    <property type="entry name" value="Zswim2"/>
</dbReference>
<evidence type="ECO:0000256" key="1">
    <source>
        <dbReference type="ARBA" id="ARBA00022723"/>
    </source>
</evidence>
<evidence type="ECO:0000256" key="2">
    <source>
        <dbReference type="ARBA" id="ARBA00022771"/>
    </source>
</evidence>